<dbReference type="OrthoDB" id="7793556at2"/>
<feature type="transmembrane region" description="Helical" evidence="1">
    <location>
        <begin position="299"/>
        <end position="319"/>
    </location>
</feature>
<evidence type="ECO:0000313" key="3">
    <source>
        <dbReference type="EMBL" id="SLN41248.1"/>
    </source>
</evidence>
<dbReference type="PANTHER" id="PTHR35342:SF5">
    <property type="entry name" value="TRICARBOXYLIC TRANSPORT PROTEIN"/>
    <property type="match status" value="1"/>
</dbReference>
<gene>
    <name evidence="3" type="ORF">PSJ8397_02065</name>
</gene>
<feature type="transmembrane region" description="Helical" evidence="1">
    <location>
        <begin position="75"/>
        <end position="94"/>
    </location>
</feature>
<dbReference type="EMBL" id="FWFT01000003">
    <property type="protein sequence ID" value="SLN41248.1"/>
    <property type="molecule type" value="Genomic_DNA"/>
</dbReference>
<feature type="transmembrane region" description="Helical" evidence="1">
    <location>
        <begin position="42"/>
        <end position="63"/>
    </location>
</feature>
<protein>
    <submittedName>
        <fullName evidence="3">Tripartite tricarboxylate transporter TctA family protein</fullName>
    </submittedName>
</protein>
<name>A0A1Y5SHZ1_9RHOB</name>
<dbReference type="Pfam" id="PF01970">
    <property type="entry name" value="TctA"/>
    <property type="match status" value="1"/>
</dbReference>
<dbReference type="Proteomes" id="UP000193623">
    <property type="component" value="Unassembled WGS sequence"/>
</dbReference>
<dbReference type="PANTHER" id="PTHR35342">
    <property type="entry name" value="TRICARBOXYLIC TRANSPORT PROTEIN"/>
    <property type="match status" value="1"/>
</dbReference>
<feature type="transmembrane region" description="Helical" evidence="1">
    <location>
        <begin position="378"/>
        <end position="395"/>
    </location>
</feature>
<accession>A0A1Y5SHZ1</accession>
<evidence type="ECO:0000256" key="1">
    <source>
        <dbReference type="SAM" id="Phobius"/>
    </source>
</evidence>
<dbReference type="AlphaFoldDB" id="A0A1Y5SHZ1"/>
<feature type="transmembrane region" description="Helical" evidence="1">
    <location>
        <begin position="177"/>
        <end position="200"/>
    </location>
</feature>
<feature type="transmembrane region" description="Helical" evidence="1">
    <location>
        <begin position="147"/>
        <end position="171"/>
    </location>
</feature>
<reference evidence="3 4" key="1">
    <citation type="submission" date="2017-03" db="EMBL/GenBank/DDBJ databases">
        <authorList>
            <person name="Afonso C.L."/>
            <person name="Miller P.J."/>
            <person name="Scott M.A."/>
            <person name="Spackman E."/>
            <person name="Goraichik I."/>
            <person name="Dimitrov K.M."/>
            <person name="Suarez D.L."/>
            <person name="Swayne D.E."/>
        </authorList>
    </citation>
    <scope>NUCLEOTIDE SEQUENCE [LARGE SCALE GENOMIC DNA]</scope>
    <source>
        <strain evidence="3 4">CECT 8397</strain>
    </source>
</reference>
<evidence type="ECO:0000313" key="4">
    <source>
        <dbReference type="Proteomes" id="UP000193623"/>
    </source>
</evidence>
<feature type="domain" description="DUF112" evidence="2">
    <location>
        <begin position="75"/>
        <end position="368"/>
    </location>
</feature>
<evidence type="ECO:0000259" key="2">
    <source>
        <dbReference type="Pfam" id="PF01970"/>
    </source>
</evidence>
<sequence length="405" mass="41975">MSRTLDICVSAVLLAIGVAFLAHTFSGAFDTFTFGGDVGPAFAPRLFLTAWVIFAATALLQALRSGAAEPLNTNLPQLLSVAALIVALPFIFGMSTEASIALFVGIYVTSVYGGSISAILINTPGTPQSAATVLDGYPMAKSGRADLAIGWATFASLGGGLFSLIVLIIAAPVLAKVSIAFGPATIFAIIIFALTCIAWVSTGSTIKGLLAGVIGLWLTTVGSDDLTGVIRFDFDLPALRGGLHLIPVPIGLFALAEVLHRAAHYFAGKPPEMSNMGFKMPPWPEIYLRWPQFLRASSIGTFIGILPGAGATAATFVSYSESKRTSPRADQKGDGEPDALVASETANNAVTGGALIPTLPLGSPGDGGSFAEFINDHIAFGILAMTALFVSLSPLRGRPNQTRSS</sequence>
<organism evidence="3 4">
    <name type="scientific">Pseudooctadecabacter jejudonensis</name>
    <dbReference type="NCBI Taxonomy" id="1391910"/>
    <lineage>
        <taxon>Bacteria</taxon>
        <taxon>Pseudomonadati</taxon>
        <taxon>Pseudomonadota</taxon>
        <taxon>Alphaproteobacteria</taxon>
        <taxon>Rhodobacterales</taxon>
        <taxon>Paracoccaceae</taxon>
        <taxon>Pseudooctadecabacter</taxon>
    </lineage>
</organism>
<dbReference type="InterPro" id="IPR002823">
    <property type="entry name" value="DUF112_TM"/>
</dbReference>
<keyword evidence="1" id="KW-1133">Transmembrane helix</keyword>
<keyword evidence="1" id="KW-0812">Transmembrane</keyword>
<keyword evidence="4" id="KW-1185">Reference proteome</keyword>
<keyword evidence="1" id="KW-0472">Membrane</keyword>
<proteinExistence type="predicted"/>
<feature type="transmembrane region" description="Helical" evidence="1">
    <location>
        <begin position="100"/>
        <end position="121"/>
    </location>
</feature>
<dbReference type="RefSeq" id="WP_085864494.1">
    <property type="nucleotide sequence ID" value="NZ_FWFT01000003.1"/>
</dbReference>